<proteinExistence type="predicted"/>
<dbReference type="AlphaFoldDB" id="A0A4Q9MDQ0"/>
<dbReference type="OrthoDB" id="206700at2759"/>
<dbReference type="PANTHER" id="PTHR20913:SF7">
    <property type="entry name" value="RE60063P"/>
    <property type="match status" value="1"/>
</dbReference>
<dbReference type="SUPFAM" id="SSF47923">
    <property type="entry name" value="Ypt/Rab-GAP domain of gyp1p"/>
    <property type="match status" value="2"/>
</dbReference>
<sequence>MISSDVEKSRHQRPLDAIDWQVYRNLSLQPHGFGKERVRIWPRLLNVDDRAYVSRDKCDAPDSSLWSDASFDLTSPQEQQELPGNPHSDERQITLDTDRSFVLYSVEGVDSREKLQAALNRLIVSVFRQRPRLHYFQGYHDIVSVVFLTLPKELHLPVTEKLSLHRVRDSMGPNLDPVVGLLRVLKRLLELVDPHFAESLERTAPLPYYALSNLLTLFSHDVPTLPLIQHIFDYLLCRPPIAVVYLAAALTLTRREEVQMLEEEGEEGMMHSLLTVFPDLYEEGDDPPEPHKAEVMPTSQDMEETSTKEEDPDAVDSVSENATPALALPSYQDTSIPEEDDYDEVTHSASPRIQAELSAGDTSDEVSTDAGSETLVDSQAPTPMADGSTIPVTTQASSLEPDVRVKVQRSEPPLRSISDDDTEPSTLISAEHEKSPLSPAEADQLLVPISDDEEKPPLPPTPARTSSPEPLGRPRRPRISLTTLLTRADELMREYPPTHPQIALSTIMGPQSVVHTWSERARDLPSDDDAERMVLRPDLIVCPPPPEPVPSDDEREREHERKRRERRRKLRKPRRLTDVIVQRKTMVAGAVLVLGVAMAVYGFNGGALPGMGGGHGGHRGAFGREWRRVGKLLGGFMVGAGERMFEGIRQAV</sequence>
<dbReference type="GO" id="GO:0005789">
    <property type="term" value="C:endoplasmic reticulum membrane"/>
    <property type="evidence" value="ECO:0007669"/>
    <property type="project" value="TreeGrafter"/>
</dbReference>
<dbReference type="GO" id="GO:0006888">
    <property type="term" value="P:endoplasmic reticulum to Golgi vesicle-mediated transport"/>
    <property type="evidence" value="ECO:0007669"/>
    <property type="project" value="TreeGrafter"/>
</dbReference>
<gene>
    <name evidence="4" type="ORF">BD311DRAFT_790392</name>
</gene>
<name>A0A4Q9MDQ0_9APHY</name>
<dbReference type="Gene3D" id="1.10.472.80">
    <property type="entry name" value="Ypt/Rab-GAP domain of gyp1p, domain 3"/>
    <property type="match status" value="1"/>
</dbReference>
<accession>A0A4Q9MDQ0</accession>
<dbReference type="EMBL" id="ML143461">
    <property type="protein sequence ID" value="TBU25435.1"/>
    <property type="molecule type" value="Genomic_DNA"/>
</dbReference>
<dbReference type="InterPro" id="IPR035969">
    <property type="entry name" value="Rab-GAP_TBC_sf"/>
</dbReference>
<dbReference type="SMART" id="SM00164">
    <property type="entry name" value="TBC"/>
    <property type="match status" value="1"/>
</dbReference>
<dbReference type="GO" id="GO:0005096">
    <property type="term" value="F:GTPase activator activity"/>
    <property type="evidence" value="ECO:0007669"/>
    <property type="project" value="UniProtKB-KW"/>
</dbReference>
<dbReference type="Pfam" id="PF00566">
    <property type="entry name" value="RabGAP-TBC"/>
    <property type="match status" value="1"/>
</dbReference>
<dbReference type="PANTHER" id="PTHR20913">
    <property type="entry name" value="TBC1 DOMAIN FAMILY MEMBER 20/GTPASE"/>
    <property type="match status" value="1"/>
</dbReference>
<dbReference type="PROSITE" id="PS50086">
    <property type="entry name" value="TBC_RABGAP"/>
    <property type="match status" value="1"/>
</dbReference>
<protein>
    <submittedName>
        <fullName evidence="4">Rab-GTPase-TBC domain-containing protein</fullName>
    </submittedName>
</protein>
<feature type="compositionally biased region" description="Polar residues" evidence="2">
    <location>
        <begin position="369"/>
        <end position="381"/>
    </location>
</feature>
<feature type="region of interest" description="Disordered" evidence="2">
    <location>
        <begin position="539"/>
        <end position="571"/>
    </location>
</feature>
<evidence type="ECO:0000259" key="3">
    <source>
        <dbReference type="PROSITE" id="PS50086"/>
    </source>
</evidence>
<dbReference type="Gene3D" id="1.10.8.1310">
    <property type="match status" value="1"/>
</dbReference>
<evidence type="ECO:0000313" key="4">
    <source>
        <dbReference type="EMBL" id="TBU25435.1"/>
    </source>
</evidence>
<feature type="region of interest" description="Disordered" evidence="2">
    <location>
        <begin position="280"/>
        <end position="477"/>
    </location>
</feature>
<evidence type="ECO:0000256" key="1">
    <source>
        <dbReference type="ARBA" id="ARBA00022468"/>
    </source>
</evidence>
<evidence type="ECO:0000256" key="2">
    <source>
        <dbReference type="SAM" id="MobiDB-lite"/>
    </source>
</evidence>
<keyword evidence="1" id="KW-0343">GTPase activation</keyword>
<dbReference type="InterPro" id="IPR045913">
    <property type="entry name" value="TBC20/Gyp8-like"/>
</dbReference>
<organism evidence="4">
    <name type="scientific">Dichomitus squalens</name>
    <dbReference type="NCBI Taxonomy" id="114155"/>
    <lineage>
        <taxon>Eukaryota</taxon>
        <taxon>Fungi</taxon>
        <taxon>Dikarya</taxon>
        <taxon>Basidiomycota</taxon>
        <taxon>Agaricomycotina</taxon>
        <taxon>Agaricomycetes</taxon>
        <taxon>Polyporales</taxon>
        <taxon>Polyporaceae</taxon>
        <taxon>Dichomitus</taxon>
    </lineage>
</organism>
<dbReference type="Proteomes" id="UP000292957">
    <property type="component" value="Unassembled WGS sequence"/>
</dbReference>
<feature type="compositionally biased region" description="Basic residues" evidence="2">
    <location>
        <begin position="560"/>
        <end position="571"/>
    </location>
</feature>
<feature type="domain" description="Rab-GAP TBC" evidence="3">
    <location>
        <begin position="31"/>
        <end position="239"/>
    </location>
</feature>
<dbReference type="InterPro" id="IPR000195">
    <property type="entry name" value="Rab-GAP-TBC_dom"/>
</dbReference>
<reference evidence="4" key="1">
    <citation type="submission" date="2019-01" db="EMBL/GenBank/DDBJ databases">
        <title>Draft genome sequences of three monokaryotic isolates of the white-rot basidiomycete fungus Dichomitus squalens.</title>
        <authorList>
            <consortium name="DOE Joint Genome Institute"/>
            <person name="Lopez S.C."/>
            <person name="Andreopoulos B."/>
            <person name="Pangilinan J."/>
            <person name="Lipzen A."/>
            <person name="Riley R."/>
            <person name="Ahrendt S."/>
            <person name="Ng V."/>
            <person name="Barry K."/>
            <person name="Daum C."/>
            <person name="Grigoriev I.V."/>
            <person name="Hilden K.S."/>
            <person name="Makela M.R."/>
            <person name="de Vries R.P."/>
        </authorList>
    </citation>
    <scope>NUCLEOTIDE SEQUENCE [LARGE SCALE GENOMIC DNA]</scope>
    <source>
        <strain evidence="4">OM18370.1</strain>
    </source>
</reference>